<dbReference type="PANTHER" id="PTHR32385:SF23">
    <property type="entry name" value="NUCLEOTIDE-DIPHOSPHO-SUGAR TRANSFERASE"/>
    <property type="match status" value="1"/>
</dbReference>
<accession>A0A5N7CQW1</accession>
<feature type="transmembrane region" description="Helical" evidence="3">
    <location>
        <begin position="474"/>
        <end position="493"/>
    </location>
</feature>
<keyword evidence="3" id="KW-0812">Transmembrane</keyword>
<feature type="domain" description="Sugar phosphate transporter" evidence="4">
    <location>
        <begin position="260"/>
        <end position="542"/>
    </location>
</feature>
<sequence>MISDSLFGCLPRRRGQFILGISVFLLLLFYPFRSSIVPSVLPPSAPLIARPLSARTLLSRPLSRDVTTIPKIIHQTWFPAGSNMSERAQVWVEGMRAQNPDWEYVLWDDETNRMLVEKYCPWFLEAYDSLPKEILRADVVRNLYMYLFGGMYADVDTEALRPVAPLFTGHGTALAAHQDTLSATAPFQNANVQRAFLGRMARTVDILSSAAVPNGWMASPPGHPFWLLPVLNVIEHPEGTGDGSVEGLTGPGALSLMIKKSWVFWSNLTVLFNKWILDSTEFTILLTTWHLIFATVVTQVMARTTTMLEGRKNIEMNSRLYARTMLPIGILYSGSLVCSNVVYLYLNISFIQMLKAAGPVVTLLVSWSWGVATPSMEVLINILVITCSVGLAVSGEIQFSLLGIFFQVASLVCDANRLVMMQILLSDEGQKMDPLVTLYYTAPICAVMNTIIAWHTELVSFHWSVVPNTGYLTLLSNAVVGFMLNVSIFVLIGKTSGLTTTLASIPKNILLIIASVVIWHTQISTIQIVGYSIALLALMYYSLGWKTIKSGIESVNAWWKDPGRSTYSDRV</sequence>
<dbReference type="GO" id="GO:0051999">
    <property type="term" value="P:mannosyl-inositol phosphorylceramide biosynthetic process"/>
    <property type="evidence" value="ECO:0007669"/>
    <property type="project" value="TreeGrafter"/>
</dbReference>
<keyword evidence="3" id="KW-0472">Membrane</keyword>
<evidence type="ECO:0000256" key="1">
    <source>
        <dbReference type="ARBA" id="ARBA00009003"/>
    </source>
</evidence>
<dbReference type="GO" id="GO:0016020">
    <property type="term" value="C:membrane"/>
    <property type="evidence" value="ECO:0007669"/>
    <property type="project" value="GOC"/>
</dbReference>
<dbReference type="AlphaFoldDB" id="A0A5N7CQW1"/>
<gene>
    <name evidence="5" type="ORF">BDV23DRAFT_168253</name>
</gene>
<dbReference type="SUPFAM" id="SSF53448">
    <property type="entry name" value="Nucleotide-diphospho-sugar transferases"/>
    <property type="match status" value="1"/>
</dbReference>
<dbReference type="Pfam" id="PF03151">
    <property type="entry name" value="TPT"/>
    <property type="match status" value="1"/>
</dbReference>
<feature type="transmembrane region" description="Helical" evidence="3">
    <location>
        <begin position="437"/>
        <end position="454"/>
    </location>
</feature>
<dbReference type="Gene3D" id="3.90.550.20">
    <property type="match status" value="1"/>
</dbReference>
<proteinExistence type="inferred from homology"/>
<organism evidence="5">
    <name type="scientific">Petromyces alliaceus</name>
    <name type="common">Aspergillus alliaceus</name>
    <dbReference type="NCBI Taxonomy" id="209559"/>
    <lineage>
        <taxon>Eukaryota</taxon>
        <taxon>Fungi</taxon>
        <taxon>Dikarya</taxon>
        <taxon>Ascomycota</taxon>
        <taxon>Pezizomycotina</taxon>
        <taxon>Eurotiomycetes</taxon>
        <taxon>Eurotiomycetidae</taxon>
        <taxon>Eurotiales</taxon>
        <taxon>Aspergillaceae</taxon>
        <taxon>Aspergillus</taxon>
        <taxon>Aspergillus subgen. Circumdati</taxon>
    </lineage>
</organism>
<dbReference type="InterPro" id="IPR004853">
    <property type="entry name" value="Sugar_P_trans_dom"/>
</dbReference>
<protein>
    <submittedName>
        <fullName evidence="5">TPT-domain-containing protein</fullName>
    </submittedName>
</protein>
<feature type="transmembrane region" description="Helical" evidence="3">
    <location>
        <begin position="525"/>
        <end position="543"/>
    </location>
</feature>
<reference evidence="5" key="1">
    <citation type="submission" date="2019-04" db="EMBL/GenBank/DDBJ databases">
        <title>Friends and foes A comparative genomics studyof 23 Aspergillus species from section Flavi.</title>
        <authorList>
            <consortium name="DOE Joint Genome Institute"/>
            <person name="Kjaerbolling I."/>
            <person name="Vesth T."/>
            <person name="Frisvad J.C."/>
            <person name="Nybo J.L."/>
            <person name="Theobald S."/>
            <person name="Kildgaard S."/>
            <person name="Isbrandt T."/>
            <person name="Kuo A."/>
            <person name="Sato A."/>
            <person name="Lyhne E.K."/>
            <person name="Kogle M.E."/>
            <person name="Wiebenga A."/>
            <person name="Kun R.S."/>
            <person name="Lubbers R.J."/>
            <person name="Makela M.R."/>
            <person name="Barry K."/>
            <person name="Chovatia M."/>
            <person name="Clum A."/>
            <person name="Daum C."/>
            <person name="Haridas S."/>
            <person name="He G."/>
            <person name="LaButti K."/>
            <person name="Lipzen A."/>
            <person name="Mondo S."/>
            <person name="Riley R."/>
            <person name="Salamov A."/>
            <person name="Simmons B.A."/>
            <person name="Magnuson J.K."/>
            <person name="Henrissat B."/>
            <person name="Mortensen U.H."/>
            <person name="Larsen T.O."/>
            <person name="Devries R.P."/>
            <person name="Grigoriev I.V."/>
            <person name="Machida M."/>
            <person name="Baker S.E."/>
            <person name="Andersen M.R."/>
        </authorList>
    </citation>
    <scope>NUCLEOTIDE SEQUENCE [LARGE SCALE GENOMIC DNA]</scope>
    <source>
        <strain evidence="5">IBT 14317</strain>
    </source>
</reference>
<dbReference type="OrthoDB" id="6418713at2759"/>
<evidence type="ECO:0000259" key="4">
    <source>
        <dbReference type="Pfam" id="PF03151"/>
    </source>
</evidence>
<dbReference type="Pfam" id="PF04488">
    <property type="entry name" value="Gly_transf_sug"/>
    <property type="match status" value="1"/>
</dbReference>
<evidence type="ECO:0000256" key="3">
    <source>
        <dbReference type="SAM" id="Phobius"/>
    </source>
</evidence>
<feature type="transmembrane region" description="Helical" evidence="3">
    <location>
        <begin position="401"/>
        <end position="425"/>
    </location>
</feature>
<feature type="transmembrane region" description="Helical" evidence="3">
    <location>
        <begin position="282"/>
        <end position="304"/>
    </location>
</feature>
<dbReference type="InterPro" id="IPR029044">
    <property type="entry name" value="Nucleotide-diphossugar_trans"/>
</dbReference>
<dbReference type="InterPro" id="IPR007577">
    <property type="entry name" value="GlycoTrfase_DXD_sugar-bd_CS"/>
</dbReference>
<comment type="similarity">
    <text evidence="1">Belongs to the glycosyltransferase 32 family.</text>
</comment>
<feature type="transmembrane region" description="Helical" evidence="3">
    <location>
        <begin position="500"/>
        <end position="519"/>
    </location>
</feature>
<feature type="transmembrane region" description="Helical" evidence="3">
    <location>
        <begin position="352"/>
        <end position="371"/>
    </location>
</feature>
<evidence type="ECO:0000313" key="5">
    <source>
        <dbReference type="EMBL" id="KAE8395923.1"/>
    </source>
</evidence>
<dbReference type="PANTHER" id="PTHR32385">
    <property type="entry name" value="MANNOSYL PHOSPHORYLINOSITOL CERAMIDE SYNTHASE"/>
    <property type="match status" value="1"/>
</dbReference>
<dbReference type="Proteomes" id="UP000326877">
    <property type="component" value="Unassembled WGS sequence"/>
</dbReference>
<keyword evidence="3" id="KW-1133">Transmembrane helix</keyword>
<dbReference type="InterPro" id="IPR051706">
    <property type="entry name" value="Glycosyltransferase_domain"/>
</dbReference>
<keyword evidence="2" id="KW-0808">Transferase</keyword>
<dbReference type="EMBL" id="ML735216">
    <property type="protein sequence ID" value="KAE8395923.1"/>
    <property type="molecule type" value="Genomic_DNA"/>
</dbReference>
<feature type="transmembrane region" description="Helical" evidence="3">
    <location>
        <begin position="325"/>
        <end position="346"/>
    </location>
</feature>
<name>A0A5N7CQW1_PETAA</name>
<dbReference type="GO" id="GO:0000030">
    <property type="term" value="F:mannosyltransferase activity"/>
    <property type="evidence" value="ECO:0007669"/>
    <property type="project" value="TreeGrafter"/>
</dbReference>
<evidence type="ECO:0000256" key="2">
    <source>
        <dbReference type="ARBA" id="ARBA00022679"/>
    </source>
</evidence>